<evidence type="ECO:0000256" key="6">
    <source>
        <dbReference type="ARBA" id="ARBA00022753"/>
    </source>
</evidence>
<evidence type="ECO:0000256" key="9">
    <source>
        <dbReference type="ARBA" id="ARBA00023136"/>
    </source>
</evidence>
<evidence type="ECO:0000256" key="13">
    <source>
        <dbReference type="ARBA" id="ARBA00035628"/>
    </source>
</evidence>
<feature type="region of interest" description="Disordered" evidence="17">
    <location>
        <begin position="121"/>
        <end position="161"/>
    </location>
</feature>
<evidence type="ECO:0000313" key="19">
    <source>
        <dbReference type="EMBL" id="KAJ8024763.1"/>
    </source>
</evidence>
<dbReference type="InterPro" id="IPR026229">
    <property type="entry name" value="VOPP1"/>
</dbReference>
<feature type="compositionally biased region" description="Polar residues" evidence="17">
    <location>
        <begin position="129"/>
        <end position="140"/>
    </location>
</feature>
<keyword evidence="4 18" id="KW-0812">Transmembrane</keyword>
<reference evidence="19" key="1">
    <citation type="submission" date="2021-10" db="EMBL/GenBank/DDBJ databases">
        <title>Tropical sea cucumber genome reveals ecological adaptation and Cuvierian tubules defense mechanism.</title>
        <authorList>
            <person name="Chen T."/>
        </authorList>
    </citation>
    <scope>NUCLEOTIDE SEQUENCE</scope>
    <source>
        <strain evidence="19">Nanhai2018</strain>
        <tissue evidence="19">Muscle</tissue>
    </source>
</reference>
<evidence type="ECO:0000256" key="10">
    <source>
        <dbReference type="ARBA" id="ARBA00023163"/>
    </source>
</evidence>
<dbReference type="GO" id="GO:0005765">
    <property type="term" value="C:lysosomal membrane"/>
    <property type="evidence" value="ECO:0007669"/>
    <property type="project" value="UniProtKB-SubCell"/>
</dbReference>
<evidence type="ECO:0000256" key="8">
    <source>
        <dbReference type="ARBA" id="ARBA00023015"/>
    </source>
</evidence>
<keyword evidence="11" id="KW-0458">Lysosome</keyword>
<keyword evidence="7 18" id="KW-1133">Transmembrane helix</keyword>
<evidence type="ECO:0000256" key="1">
    <source>
        <dbReference type="ARBA" id="ARBA00004156"/>
    </source>
</evidence>
<dbReference type="Proteomes" id="UP001152320">
    <property type="component" value="Chromosome 18"/>
</dbReference>
<proteinExistence type="inferred from homology"/>
<evidence type="ECO:0000256" key="16">
    <source>
        <dbReference type="ARBA" id="ARBA00046288"/>
    </source>
</evidence>
<organism evidence="19 20">
    <name type="scientific">Holothuria leucospilota</name>
    <name type="common">Black long sea cucumber</name>
    <name type="synonym">Mertensiothuria leucospilota</name>
    <dbReference type="NCBI Taxonomy" id="206669"/>
    <lineage>
        <taxon>Eukaryota</taxon>
        <taxon>Metazoa</taxon>
        <taxon>Echinodermata</taxon>
        <taxon>Eleutherozoa</taxon>
        <taxon>Echinozoa</taxon>
        <taxon>Holothuroidea</taxon>
        <taxon>Aspidochirotacea</taxon>
        <taxon>Aspidochirotida</taxon>
        <taxon>Holothuriidae</taxon>
        <taxon>Holothuria</taxon>
    </lineage>
</organism>
<evidence type="ECO:0000256" key="15">
    <source>
        <dbReference type="ARBA" id="ARBA00035715"/>
    </source>
</evidence>
<dbReference type="PANTHER" id="PTHR14971">
    <property type="entry name" value="VESICULAR, OVEREXPRESSED IN CANCER, PROSURVIVAL PROTEIN 1"/>
    <property type="match status" value="1"/>
</dbReference>
<evidence type="ECO:0000256" key="5">
    <source>
        <dbReference type="ARBA" id="ARBA00022729"/>
    </source>
</evidence>
<evidence type="ECO:0000256" key="12">
    <source>
        <dbReference type="ARBA" id="ARBA00023329"/>
    </source>
</evidence>
<dbReference type="EMBL" id="JAIZAY010000018">
    <property type="protein sequence ID" value="KAJ8024763.1"/>
    <property type="molecule type" value="Genomic_DNA"/>
</dbReference>
<comment type="caution">
    <text evidence="19">The sequence shown here is derived from an EMBL/GenBank/DDBJ whole genome shotgun (WGS) entry which is preliminary data.</text>
</comment>
<keyword evidence="9 18" id="KW-0472">Membrane</keyword>
<keyword evidence="12" id="KW-0968">Cytoplasmic vesicle</keyword>
<gene>
    <name evidence="19" type="ORF">HOLleu_34767</name>
</gene>
<keyword evidence="6" id="KW-0967">Endosome</keyword>
<name>A0A9Q0YLP9_HOLLE</name>
<evidence type="ECO:0000256" key="14">
    <source>
        <dbReference type="ARBA" id="ARBA00035708"/>
    </source>
</evidence>
<comment type="similarity">
    <text evidence="3">Belongs to the VOPP1/ECOP family.</text>
</comment>
<dbReference type="OrthoDB" id="10480653at2759"/>
<keyword evidence="8" id="KW-0805">Transcription regulation</keyword>
<comment type="subcellular location">
    <subcellularLocation>
        <location evidence="1">Cytoplasmic vesicle membrane</location>
    </subcellularLocation>
    <subcellularLocation>
        <location evidence="16">Endomembrane system</location>
        <topology evidence="16">Single-pass type I membrane protein</topology>
    </subcellularLocation>
    <subcellularLocation>
        <location evidence="13">Late endosome membrane</location>
        <topology evidence="13">Single-pass membrane protein</topology>
    </subcellularLocation>
    <subcellularLocation>
        <location evidence="2">Lysosome membrane</location>
    </subcellularLocation>
</comment>
<evidence type="ECO:0000256" key="17">
    <source>
        <dbReference type="SAM" id="MobiDB-lite"/>
    </source>
</evidence>
<evidence type="ECO:0000256" key="11">
    <source>
        <dbReference type="ARBA" id="ARBA00023228"/>
    </source>
</evidence>
<evidence type="ECO:0000256" key="7">
    <source>
        <dbReference type="ARBA" id="ARBA00022989"/>
    </source>
</evidence>
<keyword evidence="20" id="KW-1185">Reference proteome</keyword>
<protein>
    <recommendedName>
        <fullName evidence="14">WW domain binding protein VOPP1</fullName>
    </recommendedName>
    <alternativeName>
        <fullName evidence="15">Vesicular, overexpressed in cancer, prosurvival protein 1</fullName>
    </alternativeName>
</protein>
<evidence type="ECO:0000256" key="2">
    <source>
        <dbReference type="ARBA" id="ARBA00004656"/>
    </source>
</evidence>
<evidence type="ECO:0000313" key="20">
    <source>
        <dbReference type="Proteomes" id="UP001152320"/>
    </source>
</evidence>
<evidence type="ECO:0000256" key="18">
    <source>
        <dbReference type="SAM" id="Phobius"/>
    </source>
</evidence>
<dbReference type="PANTHER" id="PTHR14971:SF2">
    <property type="entry name" value="VESICULAR, OVEREXPRESSED IN CANCER, PROSURVIVAL PROTEIN 1"/>
    <property type="match status" value="1"/>
</dbReference>
<evidence type="ECO:0000256" key="4">
    <source>
        <dbReference type="ARBA" id="ARBA00022692"/>
    </source>
</evidence>
<sequence>MALYCAYSDPDYTNEQYYICRTDQYCCEVDQCCHINSGYHLPRLWYCWFFVLTGVLVCSLISSKYCKKRQNIRHVTVSSRLPHHQPQTTIVHPSPVMPNVWAMYPPSYSASNIMVTDASGRPYPPSTEFPAQNQPNSTSDGHLHPPNYSSLPGVVPQGANNPYPSPQYNTILITDTIYEEPPSYESVVKTQKSSSVVTVN</sequence>
<evidence type="ECO:0000256" key="3">
    <source>
        <dbReference type="ARBA" id="ARBA00006655"/>
    </source>
</evidence>
<dbReference type="GO" id="GO:0031902">
    <property type="term" value="C:late endosome membrane"/>
    <property type="evidence" value="ECO:0007669"/>
    <property type="project" value="UniProtKB-SubCell"/>
</dbReference>
<keyword evidence="10" id="KW-0804">Transcription</keyword>
<dbReference type="AlphaFoldDB" id="A0A9Q0YLP9"/>
<accession>A0A9Q0YLP9</accession>
<feature type="transmembrane region" description="Helical" evidence="18">
    <location>
        <begin position="43"/>
        <end position="63"/>
    </location>
</feature>
<keyword evidence="5" id="KW-0732">Signal</keyword>